<name>A0A8X6MMB6_NEPPI</name>
<dbReference type="EMBL" id="BMAW01094612">
    <property type="protein sequence ID" value="GFS66453.1"/>
    <property type="molecule type" value="Genomic_DNA"/>
</dbReference>
<comment type="caution">
    <text evidence="2">The sequence shown here is derived from an EMBL/GenBank/DDBJ whole genome shotgun (WGS) entry which is preliminary data.</text>
</comment>
<organism evidence="2 3">
    <name type="scientific">Nephila pilipes</name>
    <name type="common">Giant wood spider</name>
    <name type="synonym">Nephila maculata</name>
    <dbReference type="NCBI Taxonomy" id="299642"/>
    <lineage>
        <taxon>Eukaryota</taxon>
        <taxon>Metazoa</taxon>
        <taxon>Ecdysozoa</taxon>
        <taxon>Arthropoda</taxon>
        <taxon>Chelicerata</taxon>
        <taxon>Arachnida</taxon>
        <taxon>Araneae</taxon>
        <taxon>Araneomorphae</taxon>
        <taxon>Entelegynae</taxon>
        <taxon>Araneoidea</taxon>
        <taxon>Nephilidae</taxon>
        <taxon>Nephila</taxon>
    </lineage>
</organism>
<protein>
    <submittedName>
        <fullName evidence="2">Uncharacterized protein</fullName>
    </submittedName>
</protein>
<evidence type="ECO:0000313" key="2">
    <source>
        <dbReference type="EMBL" id="GFS66453.1"/>
    </source>
</evidence>
<accession>A0A8X6MMB6</accession>
<dbReference type="AlphaFoldDB" id="A0A8X6MMB6"/>
<dbReference type="Proteomes" id="UP000887013">
    <property type="component" value="Unassembled WGS sequence"/>
</dbReference>
<proteinExistence type="predicted"/>
<reference evidence="2" key="1">
    <citation type="submission" date="2020-08" db="EMBL/GenBank/DDBJ databases">
        <title>Multicomponent nature underlies the extraordinary mechanical properties of spider dragline silk.</title>
        <authorList>
            <person name="Kono N."/>
            <person name="Nakamura H."/>
            <person name="Mori M."/>
            <person name="Yoshida Y."/>
            <person name="Ohtoshi R."/>
            <person name="Malay A.D."/>
            <person name="Moran D.A.P."/>
            <person name="Tomita M."/>
            <person name="Numata K."/>
            <person name="Arakawa K."/>
        </authorList>
    </citation>
    <scope>NUCLEOTIDE SEQUENCE</scope>
</reference>
<evidence type="ECO:0000256" key="1">
    <source>
        <dbReference type="SAM" id="Coils"/>
    </source>
</evidence>
<keyword evidence="1" id="KW-0175">Coiled coil</keyword>
<feature type="coiled-coil region" evidence="1">
    <location>
        <begin position="44"/>
        <end position="78"/>
    </location>
</feature>
<keyword evidence="3" id="KW-1185">Reference proteome</keyword>
<sequence>MPEIFPFVSPLLTLGDINSSQEEMSYITRMRNVIKFQIETSDDYKRMSDNYKRLSDDYKRLSDDYKRLSDDYKRLSDATFKHRILCLNSMTLTLTTCLNYTLSNVVKSHVLVHNFIPFLRWRAIIIDDDGFRPGQNPFQRREQITWRTGNLSTDRFLVTSFSAYTLTEFVTWFSFSLTHSQILTFDTLDNKKIAFPAIIVNSKHHIWRRVYGDNYTLFSCSEYDITSYVKEQMHRNKLVNVFETIMKRDFSGPFNPFKVLESIALPYYYELPHQNQEEYDAFEVENDWCCRRNGSNYVIISFACELKKAAKNIT</sequence>
<gene>
    <name evidence="2" type="primary">NCL1_56917</name>
    <name evidence="2" type="ORF">NPIL_458531</name>
</gene>
<evidence type="ECO:0000313" key="3">
    <source>
        <dbReference type="Proteomes" id="UP000887013"/>
    </source>
</evidence>